<dbReference type="OrthoDB" id="5967337at2759"/>
<feature type="transmembrane region" description="Helical" evidence="6">
    <location>
        <begin position="447"/>
        <end position="469"/>
    </location>
</feature>
<dbReference type="Proteomes" id="UP000887568">
    <property type="component" value="Unplaced"/>
</dbReference>
<accession>A0A914BIK1</accession>
<dbReference type="Pfam" id="PF13886">
    <property type="entry name" value="TM7S3_TM198"/>
    <property type="match status" value="1"/>
</dbReference>
<dbReference type="OMA" id="VCTWYLQ"/>
<dbReference type="GO" id="GO:0005886">
    <property type="term" value="C:plasma membrane"/>
    <property type="evidence" value="ECO:0007669"/>
    <property type="project" value="TreeGrafter"/>
</dbReference>
<comment type="subcellular location">
    <subcellularLocation>
        <location evidence="1">Membrane</location>
        <topology evidence="1">Multi-pass membrane protein</topology>
    </subcellularLocation>
</comment>
<feature type="transmembrane region" description="Helical" evidence="6">
    <location>
        <begin position="489"/>
        <end position="510"/>
    </location>
</feature>
<dbReference type="GO" id="GO:0043069">
    <property type="term" value="P:negative regulation of programmed cell death"/>
    <property type="evidence" value="ECO:0007669"/>
    <property type="project" value="TreeGrafter"/>
</dbReference>
<reference evidence="9" key="1">
    <citation type="submission" date="2022-11" db="UniProtKB">
        <authorList>
            <consortium name="EnsemblMetazoa"/>
        </authorList>
    </citation>
    <scope>IDENTIFICATION</scope>
</reference>
<keyword evidence="10" id="KW-1185">Reference proteome</keyword>
<dbReference type="InterPro" id="IPR025256">
    <property type="entry name" value="TM7S3/TM198-like_dom"/>
</dbReference>
<keyword evidence="7" id="KW-0732">Signal</keyword>
<feature type="region of interest" description="Disordered" evidence="5">
    <location>
        <begin position="534"/>
        <end position="565"/>
    </location>
</feature>
<feature type="chain" id="PRO_5036811110" description="TM7S3/TM198-like domain-containing protein" evidence="7">
    <location>
        <begin position="22"/>
        <end position="565"/>
    </location>
</feature>
<proteinExistence type="predicted"/>
<feature type="transmembrane region" description="Helical" evidence="6">
    <location>
        <begin position="328"/>
        <end position="347"/>
    </location>
</feature>
<evidence type="ECO:0000256" key="4">
    <source>
        <dbReference type="ARBA" id="ARBA00023136"/>
    </source>
</evidence>
<evidence type="ECO:0000313" key="9">
    <source>
        <dbReference type="EnsemblMetazoa" id="XP_038075730.1"/>
    </source>
</evidence>
<name>A0A914BIK1_PATMI</name>
<dbReference type="Pfam" id="PF25992">
    <property type="entry name" value="Ig_TM7SF3_N"/>
    <property type="match status" value="1"/>
</dbReference>
<evidence type="ECO:0000256" key="2">
    <source>
        <dbReference type="ARBA" id="ARBA00022692"/>
    </source>
</evidence>
<dbReference type="PANTHER" id="PTHR15937:SF3">
    <property type="entry name" value="TRANSMEMBRANE 7 SUPERFAMILY MEMBER 3"/>
    <property type="match status" value="1"/>
</dbReference>
<dbReference type="InterPro" id="IPR042502">
    <property type="entry name" value="TM7SF3"/>
</dbReference>
<sequence>MKPYLSTFSFMLCLQVLWVASLDKVCDLGSDGRLHLNLSTPTQCSLPPYANLQIQSDNIDPKLTSFILFTIQTPNLPVQISLTQNPSLDYSINGSDVGLVSILKPGQTVVEWFLTSSWNFTVPIQLFALPYYHNTNDSSAPIPGACNQEFDLENEPNLHLHNTSALNITLLEFAAANVGVKLGDALPTCDVGDTSLRFRLTYELYVLHLGALQFNNESFFNEMMKMSTVDNIIKNGEMVQSFEKTDITEFYQVNYRSRGFIYNVIVTDPVYGTRAAYVPAVVYSCELKHNSLECQDDIDFGVILIATFTGLAGLVICLFGHRIFNYEVFFFGFVPLFIGSFMVFGSQVPMSPFALSAIAAAFGLLGGAVHFLLWWRFGKYLWSMLLTGLNLGFLFSALVFFVTPLENLSTFHSNTIYGLSFSCGVLIVPVVLLYFPKVLSIVASAIWGSYLVLATISYFTTGIFHYLLYNVMRRAIMDKYAEAHHTIKFEIIDIILFVAWLLSAIAGALLQRHLTKHSPTPFPACPYREWKKRQQNCNTEPDRRGRQIQTFPRDDVTERSPLMAN</sequence>
<keyword evidence="2 6" id="KW-0812">Transmembrane</keyword>
<evidence type="ECO:0000256" key="3">
    <source>
        <dbReference type="ARBA" id="ARBA00022989"/>
    </source>
</evidence>
<feature type="domain" description="TM7S3/TM198-like" evidence="8">
    <location>
        <begin position="308"/>
        <end position="511"/>
    </location>
</feature>
<dbReference type="CTD" id="51768"/>
<feature type="signal peptide" evidence="7">
    <location>
        <begin position="1"/>
        <end position="21"/>
    </location>
</feature>
<keyword evidence="4 6" id="KW-0472">Membrane</keyword>
<dbReference type="RefSeq" id="XP_038075730.1">
    <property type="nucleotide sequence ID" value="XM_038219802.1"/>
</dbReference>
<evidence type="ECO:0000256" key="6">
    <source>
        <dbReference type="SAM" id="Phobius"/>
    </source>
</evidence>
<evidence type="ECO:0000313" key="10">
    <source>
        <dbReference type="Proteomes" id="UP000887568"/>
    </source>
</evidence>
<evidence type="ECO:0000256" key="7">
    <source>
        <dbReference type="SAM" id="SignalP"/>
    </source>
</evidence>
<feature type="transmembrane region" description="Helical" evidence="6">
    <location>
        <begin position="300"/>
        <end position="321"/>
    </location>
</feature>
<feature type="transmembrane region" description="Helical" evidence="6">
    <location>
        <begin position="353"/>
        <end position="373"/>
    </location>
</feature>
<dbReference type="GeneID" id="119743406"/>
<dbReference type="AlphaFoldDB" id="A0A914BIK1"/>
<feature type="transmembrane region" description="Helical" evidence="6">
    <location>
        <begin position="415"/>
        <end position="435"/>
    </location>
</feature>
<evidence type="ECO:0000256" key="1">
    <source>
        <dbReference type="ARBA" id="ARBA00004141"/>
    </source>
</evidence>
<dbReference type="PANTHER" id="PTHR15937">
    <property type="entry name" value="TRANSMEMBRANE 7 SUPERFAMILY MEMBER 3"/>
    <property type="match status" value="1"/>
</dbReference>
<organism evidence="9 10">
    <name type="scientific">Patiria miniata</name>
    <name type="common">Bat star</name>
    <name type="synonym">Asterina miniata</name>
    <dbReference type="NCBI Taxonomy" id="46514"/>
    <lineage>
        <taxon>Eukaryota</taxon>
        <taxon>Metazoa</taxon>
        <taxon>Echinodermata</taxon>
        <taxon>Eleutherozoa</taxon>
        <taxon>Asterozoa</taxon>
        <taxon>Asteroidea</taxon>
        <taxon>Valvatacea</taxon>
        <taxon>Valvatida</taxon>
        <taxon>Asterinidae</taxon>
        <taxon>Patiria</taxon>
    </lineage>
</organism>
<protein>
    <recommendedName>
        <fullName evidence="8">TM7S3/TM198-like domain-containing protein</fullName>
    </recommendedName>
</protein>
<evidence type="ECO:0000259" key="8">
    <source>
        <dbReference type="Pfam" id="PF13886"/>
    </source>
</evidence>
<keyword evidence="3 6" id="KW-1133">Transmembrane helix</keyword>
<feature type="transmembrane region" description="Helical" evidence="6">
    <location>
        <begin position="380"/>
        <end position="403"/>
    </location>
</feature>
<dbReference type="EnsemblMetazoa" id="XM_038219802.1">
    <property type="protein sequence ID" value="XP_038075730.1"/>
    <property type="gene ID" value="LOC119743406"/>
</dbReference>
<evidence type="ECO:0000256" key="5">
    <source>
        <dbReference type="SAM" id="MobiDB-lite"/>
    </source>
</evidence>